<evidence type="ECO:0000313" key="2">
    <source>
        <dbReference type="EMBL" id="MFA9477148.1"/>
    </source>
</evidence>
<evidence type="ECO:0000256" key="1">
    <source>
        <dbReference type="SAM" id="Phobius"/>
    </source>
</evidence>
<dbReference type="EMBL" id="JBGUBD010000002">
    <property type="protein sequence ID" value="MFA9477148.1"/>
    <property type="molecule type" value="Genomic_DNA"/>
</dbReference>
<dbReference type="RefSeq" id="WP_425344077.1">
    <property type="nucleotide sequence ID" value="NZ_JBGUBD010000002.1"/>
</dbReference>
<comment type="caution">
    <text evidence="2">The sequence shown here is derived from an EMBL/GenBank/DDBJ whole genome shotgun (WGS) entry which is preliminary data.</text>
</comment>
<name>A0ABV4U0L4_9BACT</name>
<organism evidence="2 3">
    <name type="scientific">Natronomicrosphaera hydrolytica</name>
    <dbReference type="NCBI Taxonomy" id="3242702"/>
    <lineage>
        <taxon>Bacteria</taxon>
        <taxon>Pseudomonadati</taxon>
        <taxon>Planctomycetota</taxon>
        <taxon>Phycisphaerae</taxon>
        <taxon>Phycisphaerales</taxon>
        <taxon>Phycisphaeraceae</taxon>
        <taxon>Natronomicrosphaera</taxon>
    </lineage>
</organism>
<feature type="transmembrane region" description="Helical" evidence="1">
    <location>
        <begin position="20"/>
        <end position="37"/>
    </location>
</feature>
<protein>
    <recommendedName>
        <fullName evidence="4">DUF998 domain-containing protein</fullName>
    </recommendedName>
</protein>
<keyword evidence="1" id="KW-0472">Membrane</keyword>
<evidence type="ECO:0008006" key="4">
    <source>
        <dbReference type="Google" id="ProtNLM"/>
    </source>
</evidence>
<proteinExistence type="predicted"/>
<accession>A0ABV4U0L4</accession>
<gene>
    <name evidence="2" type="ORF">ACERK3_02455</name>
</gene>
<keyword evidence="3" id="KW-1185">Reference proteome</keyword>
<keyword evidence="1" id="KW-1133">Transmembrane helix</keyword>
<feature type="transmembrane region" description="Helical" evidence="1">
    <location>
        <begin position="72"/>
        <end position="94"/>
    </location>
</feature>
<feature type="transmembrane region" description="Helical" evidence="1">
    <location>
        <begin position="174"/>
        <end position="195"/>
    </location>
</feature>
<sequence length="270" mass="30220">MPHETRLASAIAHTQPWHILLAIGGFLAVGWGLFFFVDVLNLGGSRDWLAGTGLGRPMTWAQLFRECGPAEWLQWLCLGIGAVAMGAAGTRWLYLRPKLAAFWFVLGAGLVLLLIEDAGNPRHQIRRYVLNFTGSDMLQKAAEFAFFCFLAVAPLYATVRFGNQIWPFRRTRRYILLGYFAYAVASLSSATRHWGDWHAHVGEWLYVALNLPFAVEMGGTSRGFWLMDKIVEESIELTAAAMLLAAIVAFHHESRIYLADRDEFTATPPA</sequence>
<keyword evidence="1" id="KW-0812">Transmembrane</keyword>
<feature type="transmembrane region" description="Helical" evidence="1">
    <location>
        <begin position="144"/>
        <end position="162"/>
    </location>
</feature>
<feature type="transmembrane region" description="Helical" evidence="1">
    <location>
        <begin position="99"/>
        <end position="115"/>
    </location>
</feature>
<evidence type="ECO:0000313" key="3">
    <source>
        <dbReference type="Proteomes" id="UP001575105"/>
    </source>
</evidence>
<reference evidence="2 3" key="1">
    <citation type="submission" date="2024-08" db="EMBL/GenBank/DDBJ databases">
        <title>Whole-genome sequencing of halo(alkali)philic microorganisms from hypersaline lakes.</title>
        <authorList>
            <person name="Sorokin D.Y."/>
            <person name="Merkel A.Y."/>
            <person name="Messina E."/>
            <person name="Yakimov M."/>
        </authorList>
    </citation>
    <scope>NUCLEOTIDE SEQUENCE [LARGE SCALE GENOMIC DNA]</scope>
    <source>
        <strain evidence="2 3">AB-hyl4</strain>
    </source>
</reference>
<dbReference type="Proteomes" id="UP001575105">
    <property type="component" value="Unassembled WGS sequence"/>
</dbReference>